<dbReference type="Gene3D" id="1.10.150.390">
    <property type="match status" value="1"/>
</dbReference>
<evidence type="ECO:0000256" key="1">
    <source>
        <dbReference type="ARBA" id="ARBA00022478"/>
    </source>
</evidence>
<comment type="catalytic activity">
    <reaction evidence="7 8 9">
        <text>RNA(n) + a ribonucleoside 5'-triphosphate = RNA(n+1) + diphosphate</text>
        <dbReference type="Rhea" id="RHEA:21248"/>
        <dbReference type="Rhea" id="RHEA-COMP:14527"/>
        <dbReference type="Rhea" id="RHEA-COMP:17342"/>
        <dbReference type="ChEBI" id="CHEBI:33019"/>
        <dbReference type="ChEBI" id="CHEBI:61557"/>
        <dbReference type="ChEBI" id="CHEBI:140395"/>
        <dbReference type="EC" id="2.7.7.6"/>
    </reaction>
</comment>
<dbReference type="InterPro" id="IPR006592">
    <property type="entry name" value="RNA_pol_N"/>
</dbReference>
<comment type="cofactor">
    <cofactor evidence="8">
        <name>Mg(2+)</name>
        <dbReference type="ChEBI" id="CHEBI:18420"/>
    </cofactor>
    <text evidence="8">Binds 1 Mg(2+) ion per subunit.</text>
</comment>
<dbReference type="GO" id="GO:0000428">
    <property type="term" value="C:DNA-directed RNA polymerase complex"/>
    <property type="evidence" value="ECO:0007669"/>
    <property type="project" value="UniProtKB-KW"/>
</dbReference>
<reference evidence="12" key="1">
    <citation type="submission" date="2019-04" db="EMBL/GenBank/DDBJ databases">
        <title>Whole genome sequencing of oral phylogroup 2 treponemes.</title>
        <authorList>
            <person name="Chan Y."/>
            <person name="Zeng H.H."/>
            <person name="Yu X.L."/>
            <person name="Leung W.K."/>
            <person name="Watt R.M."/>
        </authorList>
    </citation>
    <scope>NUCLEOTIDE SEQUENCE</scope>
    <source>
        <strain evidence="12">OMZ 835</strain>
    </source>
</reference>
<feature type="binding site" evidence="8">
    <location>
        <position position="451"/>
    </location>
    <ligand>
        <name>Mg(2+)</name>
        <dbReference type="ChEBI" id="CHEBI:18420"/>
    </ligand>
</feature>
<dbReference type="NCBIfam" id="TIGR02386">
    <property type="entry name" value="rpoC_TIGR"/>
    <property type="match status" value="1"/>
</dbReference>
<feature type="binding site" evidence="8">
    <location>
        <position position="864"/>
    </location>
    <ligand>
        <name>Zn(2+)</name>
        <dbReference type="ChEBI" id="CHEBI:29105"/>
        <label>2</label>
    </ligand>
</feature>
<feature type="binding site" evidence="8">
    <location>
        <position position="857"/>
    </location>
    <ligand>
        <name>Zn(2+)</name>
        <dbReference type="ChEBI" id="CHEBI:29105"/>
        <label>2</label>
    </ligand>
</feature>
<dbReference type="FunFam" id="1.10.150.390:FF:000002">
    <property type="entry name" value="DNA-directed RNA polymerase subunit beta"/>
    <property type="match status" value="1"/>
</dbReference>
<evidence type="ECO:0000313" key="13">
    <source>
        <dbReference type="Proteomes" id="UP001058682"/>
    </source>
</evidence>
<dbReference type="Pfam" id="PF04997">
    <property type="entry name" value="RNA_pol_Rpb1_1"/>
    <property type="match status" value="1"/>
</dbReference>
<comment type="subunit">
    <text evidence="8">The RNAP catalytic core consists of 2 alpha, 1 beta, 1 beta' and 1 omega subunit. When a sigma factor is associated with the core the holoenzyme is formed, which can initiate transcription.</text>
</comment>
<dbReference type="InterPro" id="IPR007081">
    <property type="entry name" value="RNA_pol_Rpb1_5"/>
</dbReference>
<dbReference type="Pfam" id="PF00623">
    <property type="entry name" value="RNA_pol_Rpb1_2"/>
    <property type="match status" value="2"/>
</dbReference>
<keyword evidence="2 8" id="KW-0808">Transferase</keyword>
<keyword evidence="8" id="KW-0862">Zinc</keyword>
<sequence length="1424" mass="159855">MRDIQDFDSLMIKLASPDTIRAWSYGEVKKPETINYRTLRPERDGLFCERIFGTTKEWECFCGKFKSIRYKGVICDRCGVEVTHFKVRRERMGHIELAAPVSHIWYYRSVPSRMGLLLNLQVAALRSVLYYEKYIVIDANDTDLEPMQLLTEDEYRDAHERYGAAFTAGMGAGAIKTLLQNINLDELAAQLRAKMIEKGAKSDQRLLRRIEIVENFRASGNKPEWMILDVIPVIPPDLRPMVQLDGGRFATSDLNDLYRRVIHRNSRLSKLMELKAPDIIIRNEKRMLQEAVDALFDNSKRKKAIKGASNRPLKSISDLLKGKQGRFRQNLLGKRVDYSGRSVIVVGPELKLWQCGLPTKMALELFKPFIMKKLVQKEVVSNIKKAKLLVEQEAAEVFAVLDEVVSEHPVLLNRAPTLHRLGIQAFEPVLVEGKAIRLHPLVCKAFNADFDGDQMAIHVPLTQAAQMECWTLMLSARNLLDPANGKTIVFPTQDMVLGLYYLTKERALPEGKKERRYSSVAEVLMAAECHAVGWQEPVLIDYETEPGKIETVRTTPGRILFNEEMPEGVPFTNDALNDKKIRKLIEGVFKAKGPWLAVQLLDKLKAVGYKYATYFGATLSMEDMIIPPEKAGMLEKANKEVLEIYNQYKGGHITQEERYNRVVDVWQKTNSNLKEILMNRLQEDKGGFNTIHMMETSGARGSKDQINQLAGMRGLMSKPTGDIIELPIRSNFKEGLNVMEFFISTNGARKGLTDTALKTSDAGYLTRRLVDIAQNVVVNEEDCGTINGIEYAAIKRGDEIRESLSERIAGKYTLERVIHPITGELLIDVNEYITDETAKKIEEAGVETVKLRTVLTCESKHGVCVKCYGRDLARNRIVRIGEAVGIIAAQSIGQPGTQLTMRTFHEGGTASKNVEENRIVFNDYSIIVRGIKGSYVILKNGHFLFTRKGEFTFSRVLNEYALKKGETPLVSTGTRVVKGNPLYTLKNGKEVLSENIAIAEVRDNIIYLTGQDQTIEIRNGSEVIVKENEVIKAGETIGTFDPFADPILAEYDGFVRFEDILPGTTLKEEADEETGVVEKRISDAHFDKMQPRIFISDESGNPVGEDSYFLPGGAQLLVEEGQEIKAGAILAKIAKESVKTKDITGGLPRVSELLEARKPKSPAVLAAIAGVVTIKKGLLKGKRTIMVRDEYGHDVKHLVPIGKRMLVRDGDTVKAGEPLCDGSFDPHDILNILGENALQNYLMKEIKEVYDAQGVTINDKHVGIIVRQMLRKVKIVSVGDTKFIFDQQIDKYRFHEENKRVKEEGGQPAVARPMFQGITKAALNIDSFISAASFQETTKVLTNAAIAGSSDELRGLKENVIIGHLIPAGTGMKQYRDIKLFDKNKSDLDVQMNEILERRRLEAEAAQALEEKELIEEESFLDDI</sequence>
<feature type="binding site" evidence="8">
    <location>
        <position position="867"/>
    </location>
    <ligand>
        <name>Zn(2+)</name>
        <dbReference type="ChEBI" id="CHEBI:29105"/>
        <label>2</label>
    </ligand>
</feature>
<dbReference type="Gene3D" id="4.10.860.120">
    <property type="entry name" value="RNA polymerase II, clamp domain"/>
    <property type="match status" value="1"/>
</dbReference>
<dbReference type="EC" id="2.7.7.6" evidence="8"/>
<dbReference type="InterPro" id="IPR007066">
    <property type="entry name" value="RNA_pol_Rpb1_3"/>
</dbReference>
<dbReference type="PANTHER" id="PTHR19376:SF54">
    <property type="entry name" value="DNA-DIRECTED RNA POLYMERASE SUBUNIT BETA"/>
    <property type="match status" value="1"/>
</dbReference>
<comment type="cofactor">
    <cofactor evidence="8">
        <name>Zn(2+)</name>
        <dbReference type="ChEBI" id="CHEBI:29105"/>
    </cofactor>
    <text evidence="8">Binds 2 Zn(2+) ions per subunit.</text>
</comment>
<feature type="binding site" evidence="8">
    <location>
        <position position="453"/>
    </location>
    <ligand>
        <name>Mg(2+)</name>
        <dbReference type="ChEBI" id="CHEBI:18420"/>
    </ligand>
</feature>
<dbReference type="InterPro" id="IPR038120">
    <property type="entry name" value="Rpb1_funnel_sf"/>
</dbReference>
<dbReference type="CDD" id="cd02655">
    <property type="entry name" value="RNAP_beta'_C"/>
    <property type="match status" value="1"/>
</dbReference>
<feature type="binding site" evidence="8">
    <location>
        <position position="60"/>
    </location>
    <ligand>
        <name>Zn(2+)</name>
        <dbReference type="ChEBI" id="CHEBI:29105"/>
        <label>1</label>
    </ligand>
</feature>
<evidence type="ECO:0000256" key="5">
    <source>
        <dbReference type="ARBA" id="ARBA00022842"/>
    </source>
</evidence>
<dbReference type="Gene3D" id="2.40.40.20">
    <property type="match status" value="1"/>
</dbReference>
<dbReference type="InterPro" id="IPR042102">
    <property type="entry name" value="RNA_pol_Rpb1_3_sf"/>
</dbReference>
<keyword evidence="4 8" id="KW-0479">Metal-binding</keyword>
<keyword evidence="1 8" id="KW-0240">DNA-directed RNA polymerase</keyword>
<dbReference type="InterPro" id="IPR007080">
    <property type="entry name" value="RNA_pol_Rpb1_1"/>
</dbReference>
<keyword evidence="10" id="KW-0175">Coiled coil</keyword>
<dbReference type="HAMAP" id="MF_01322">
    <property type="entry name" value="RNApol_bact_RpoC"/>
    <property type="match status" value="1"/>
</dbReference>
<evidence type="ECO:0000313" key="12">
    <source>
        <dbReference type="EMBL" id="UTY33929.1"/>
    </source>
</evidence>
<dbReference type="GO" id="GO:0000287">
    <property type="term" value="F:magnesium ion binding"/>
    <property type="evidence" value="ECO:0007669"/>
    <property type="project" value="UniProtKB-UniRule"/>
</dbReference>
<dbReference type="GO" id="GO:0006351">
    <property type="term" value="P:DNA-templated transcription"/>
    <property type="evidence" value="ECO:0007669"/>
    <property type="project" value="UniProtKB-UniRule"/>
</dbReference>
<gene>
    <name evidence="8 12" type="primary">rpoC</name>
    <name evidence="12" type="ORF">E4N74_07885</name>
</gene>
<dbReference type="PANTHER" id="PTHR19376">
    <property type="entry name" value="DNA-DIRECTED RNA POLYMERASE"/>
    <property type="match status" value="1"/>
</dbReference>
<dbReference type="Pfam" id="PF04983">
    <property type="entry name" value="RNA_pol_Rpb1_3"/>
    <property type="match status" value="1"/>
</dbReference>
<dbReference type="SMART" id="SM00663">
    <property type="entry name" value="RPOLA_N"/>
    <property type="match status" value="1"/>
</dbReference>
<dbReference type="InterPro" id="IPR044893">
    <property type="entry name" value="RNA_pol_Rpb1_clamp_domain"/>
</dbReference>
<evidence type="ECO:0000256" key="6">
    <source>
        <dbReference type="ARBA" id="ARBA00023163"/>
    </source>
</evidence>
<proteinExistence type="inferred from homology"/>
<evidence type="ECO:0000256" key="4">
    <source>
        <dbReference type="ARBA" id="ARBA00022723"/>
    </source>
</evidence>
<feature type="domain" description="RNA polymerase N-terminal" evidence="11">
    <location>
        <begin position="224"/>
        <end position="503"/>
    </location>
</feature>
<keyword evidence="6 8" id="KW-0804">Transcription</keyword>
<dbReference type="Proteomes" id="UP001058682">
    <property type="component" value="Chromosome"/>
</dbReference>
<feature type="binding site" evidence="8">
    <location>
        <position position="449"/>
    </location>
    <ligand>
        <name>Mg(2+)</name>
        <dbReference type="ChEBI" id="CHEBI:18420"/>
    </ligand>
</feature>
<dbReference type="Gene3D" id="2.40.50.100">
    <property type="match status" value="2"/>
</dbReference>
<evidence type="ECO:0000256" key="10">
    <source>
        <dbReference type="SAM" id="Coils"/>
    </source>
</evidence>
<evidence type="ECO:0000256" key="8">
    <source>
        <dbReference type="HAMAP-Rule" id="MF_01322"/>
    </source>
</evidence>
<dbReference type="InterPro" id="IPR000722">
    <property type="entry name" value="RNA_pol_asu"/>
</dbReference>
<dbReference type="SUPFAM" id="SSF64484">
    <property type="entry name" value="beta and beta-prime subunits of DNA dependent RNA-polymerase"/>
    <property type="match status" value="1"/>
</dbReference>
<dbReference type="InterPro" id="IPR007083">
    <property type="entry name" value="RNA_pol_Rpb1_4"/>
</dbReference>
<protein>
    <recommendedName>
        <fullName evidence="8">DNA-directed RNA polymerase subunit beta'</fullName>
        <shortName evidence="8">RNAP subunit beta'</shortName>
        <ecNumber evidence="8">2.7.7.6</ecNumber>
    </recommendedName>
    <alternativeName>
        <fullName evidence="8">RNA polymerase subunit beta'</fullName>
    </alternativeName>
    <alternativeName>
        <fullName evidence="8">Transcriptase subunit beta'</fullName>
    </alternativeName>
</protein>
<dbReference type="GO" id="GO:0003677">
    <property type="term" value="F:DNA binding"/>
    <property type="evidence" value="ECO:0007669"/>
    <property type="project" value="UniProtKB-UniRule"/>
</dbReference>
<dbReference type="EMBL" id="CP038804">
    <property type="protein sequence ID" value="UTY33929.1"/>
    <property type="molecule type" value="Genomic_DNA"/>
</dbReference>
<feature type="coiled-coil region" evidence="10">
    <location>
        <begin position="1391"/>
        <end position="1418"/>
    </location>
</feature>
<dbReference type="InterPro" id="IPR045867">
    <property type="entry name" value="DNA-dir_RpoC_beta_prime"/>
</dbReference>
<name>A0AAE9MST5_9SPIR</name>
<evidence type="ECO:0000256" key="3">
    <source>
        <dbReference type="ARBA" id="ARBA00022695"/>
    </source>
</evidence>
<dbReference type="Gene3D" id="1.10.132.30">
    <property type="match status" value="1"/>
</dbReference>
<dbReference type="RefSeq" id="WP_255817160.1">
    <property type="nucleotide sequence ID" value="NZ_CP038804.1"/>
</dbReference>
<dbReference type="GO" id="GO:0003899">
    <property type="term" value="F:DNA-directed RNA polymerase activity"/>
    <property type="evidence" value="ECO:0007669"/>
    <property type="project" value="UniProtKB-UniRule"/>
</dbReference>
<evidence type="ECO:0000259" key="11">
    <source>
        <dbReference type="SMART" id="SM00663"/>
    </source>
</evidence>
<feature type="binding site" evidence="8">
    <location>
        <position position="75"/>
    </location>
    <ligand>
        <name>Zn(2+)</name>
        <dbReference type="ChEBI" id="CHEBI:29105"/>
        <label>1</label>
    </ligand>
</feature>
<organism evidence="12 13">
    <name type="scientific">Treponema putidum</name>
    <dbReference type="NCBI Taxonomy" id="221027"/>
    <lineage>
        <taxon>Bacteria</taxon>
        <taxon>Pseudomonadati</taxon>
        <taxon>Spirochaetota</taxon>
        <taxon>Spirochaetia</taxon>
        <taxon>Spirochaetales</taxon>
        <taxon>Treponemataceae</taxon>
        <taxon>Treponema</taxon>
    </lineage>
</organism>
<comment type="function">
    <text evidence="8 9">DNA-dependent RNA polymerase catalyzes the transcription of DNA into RNA using the four ribonucleoside triphosphates as substrates.</text>
</comment>
<comment type="similarity">
    <text evidence="8 9">Belongs to the RNA polymerase beta' chain family.</text>
</comment>
<evidence type="ECO:0000256" key="2">
    <source>
        <dbReference type="ARBA" id="ARBA00022679"/>
    </source>
</evidence>
<feature type="binding site" evidence="8">
    <location>
        <position position="62"/>
    </location>
    <ligand>
        <name>Zn(2+)</name>
        <dbReference type="ChEBI" id="CHEBI:29105"/>
        <label>1</label>
    </ligand>
</feature>
<feature type="binding site" evidence="8">
    <location>
        <position position="78"/>
    </location>
    <ligand>
        <name>Zn(2+)</name>
        <dbReference type="ChEBI" id="CHEBI:29105"/>
        <label>1</label>
    </ligand>
</feature>
<feature type="binding site" evidence="8">
    <location>
        <position position="783"/>
    </location>
    <ligand>
        <name>Zn(2+)</name>
        <dbReference type="ChEBI" id="CHEBI:29105"/>
        <label>2</label>
    </ligand>
</feature>
<dbReference type="Gene3D" id="1.10.274.100">
    <property type="entry name" value="RNA polymerase Rpb1, domain 3"/>
    <property type="match status" value="2"/>
</dbReference>
<keyword evidence="5 8" id="KW-0460">Magnesium</keyword>
<dbReference type="Gene3D" id="1.10.1790.20">
    <property type="match status" value="1"/>
</dbReference>
<dbReference type="Gene3D" id="1.10.40.90">
    <property type="match status" value="1"/>
</dbReference>
<keyword evidence="3 8" id="KW-0548">Nucleotidyltransferase</keyword>
<dbReference type="CDD" id="cd01609">
    <property type="entry name" value="RNAP_beta'_N"/>
    <property type="match status" value="1"/>
</dbReference>
<dbReference type="InterPro" id="IPR012754">
    <property type="entry name" value="DNA-dir_RpoC_beta_prime_bact"/>
</dbReference>
<evidence type="ECO:0000256" key="9">
    <source>
        <dbReference type="RuleBase" id="RU004279"/>
    </source>
</evidence>
<accession>A0AAE9MST5</accession>
<dbReference type="GO" id="GO:0008270">
    <property type="term" value="F:zinc ion binding"/>
    <property type="evidence" value="ECO:0007669"/>
    <property type="project" value="UniProtKB-UniRule"/>
</dbReference>
<dbReference type="Pfam" id="PF04998">
    <property type="entry name" value="RNA_pol_Rpb1_5"/>
    <property type="match status" value="1"/>
</dbReference>
<evidence type="ECO:0000256" key="7">
    <source>
        <dbReference type="ARBA" id="ARBA00048552"/>
    </source>
</evidence>
<dbReference type="Pfam" id="PF05000">
    <property type="entry name" value="RNA_pol_Rpb1_4"/>
    <property type="match status" value="1"/>
</dbReference>